<accession>H3ZBX8</accession>
<keyword evidence="3" id="KW-1185">Reference proteome</keyword>
<dbReference type="Proteomes" id="UP000012046">
    <property type="component" value="Unassembled WGS sequence"/>
</dbReference>
<evidence type="ECO:0000313" key="2">
    <source>
        <dbReference type="EMBL" id="EHR41823.1"/>
    </source>
</evidence>
<dbReference type="InterPro" id="IPR026555">
    <property type="entry name" value="NSL3/Tex30"/>
</dbReference>
<dbReference type="PANTHER" id="PTHR13136:SF11">
    <property type="entry name" value="TESTIS-EXPRESSED PROTEIN 30"/>
    <property type="match status" value="1"/>
</dbReference>
<dbReference type="eggNOG" id="COG3571">
    <property type="taxonomic scope" value="Bacteria"/>
</dbReference>
<gene>
    <name evidence="2" type="ORF">AJE_04230</name>
</gene>
<dbReference type="STRING" id="1129374.AJE_04230"/>
<dbReference type="PANTHER" id="PTHR13136">
    <property type="entry name" value="TESTIS DEVELOPMENT PROTEIN PRTD"/>
    <property type="match status" value="1"/>
</dbReference>
<dbReference type="SUPFAM" id="SSF53474">
    <property type="entry name" value="alpha/beta-Hydrolases"/>
    <property type="match status" value="1"/>
</dbReference>
<dbReference type="EMBL" id="AHTH01000009">
    <property type="protein sequence ID" value="EHR41823.1"/>
    <property type="molecule type" value="Genomic_DNA"/>
</dbReference>
<dbReference type="ESTHER" id="9alte-h3zbx8">
    <property type="family name" value="NLS3-Tex30"/>
</dbReference>
<comment type="caution">
    <text evidence="2">The sequence shown here is derived from an EMBL/GenBank/DDBJ whole genome shotgun (WGS) entry which is preliminary data.</text>
</comment>
<feature type="domain" description="KANL3/Tex30 alpha/beta hydrolase-like" evidence="1">
    <location>
        <begin position="5"/>
        <end position="194"/>
    </location>
</feature>
<dbReference type="InterPro" id="IPR029058">
    <property type="entry name" value="AB_hydrolase_fold"/>
</dbReference>
<dbReference type="AlphaFoldDB" id="H3ZBX8"/>
<dbReference type="Pfam" id="PF20408">
    <property type="entry name" value="Abhydrolase_11"/>
    <property type="match status" value="1"/>
</dbReference>
<reference evidence="2 3" key="1">
    <citation type="journal article" date="2012" name="J. Bacteriol.">
        <title>Genome Sequence of Extracellular-Protease-Producing Alishewanella jeotgali Isolated from Traditional Korean Fermented Seafood.</title>
        <authorList>
            <person name="Jung J."/>
            <person name="Chun J."/>
            <person name="Park W."/>
        </authorList>
    </citation>
    <scope>NUCLEOTIDE SEQUENCE [LARGE SCALE GENOMIC DNA]</scope>
    <source>
        <strain evidence="2 3">KCTC 22429</strain>
    </source>
</reference>
<dbReference type="PROSITE" id="PS51257">
    <property type="entry name" value="PROKAR_LIPOPROTEIN"/>
    <property type="match status" value="1"/>
</dbReference>
<dbReference type="PATRIC" id="fig|1129374.4.peg.847"/>
<proteinExistence type="predicted"/>
<dbReference type="RefSeq" id="WP_008949827.1">
    <property type="nucleotide sequence ID" value="NZ_AHTH01000009.1"/>
</dbReference>
<name>H3ZBX8_9ALTE</name>
<evidence type="ECO:0000259" key="1">
    <source>
        <dbReference type="Pfam" id="PF20408"/>
    </source>
</evidence>
<sequence length="207" mass="22516">MTAVARLLLCHGAGAGCDSAFMQQLAAALQQQQIEVVLFEFAYMQRKRELGKPVPPPKVASLLPELAAAIKALGDDLPLFIGGKSMGGRVGSLLAAMPEPAVESVRAVFAYGYPFHPPRKAQWRTGHFSELSRPLVIMQGERDPFGNYAELSALMSAWPEVTVHWLKTADHDFQPLKSSGLSQLQLIVQAAEFTRGSVDAILAKVKY</sequence>
<dbReference type="Gene3D" id="3.40.50.1820">
    <property type="entry name" value="alpha/beta hydrolase"/>
    <property type="match status" value="1"/>
</dbReference>
<organism evidence="2 3">
    <name type="scientific">Alishewanella jeotgali KCTC 22429</name>
    <dbReference type="NCBI Taxonomy" id="1129374"/>
    <lineage>
        <taxon>Bacteria</taxon>
        <taxon>Pseudomonadati</taxon>
        <taxon>Pseudomonadota</taxon>
        <taxon>Gammaproteobacteria</taxon>
        <taxon>Alteromonadales</taxon>
        <taxon>Alteromonadaceae</taxon>
        <taxon>Alishewanella</taxon>
    </lineage>
</organism>
<protein>
    <recommendedName>
        <fullName evidence="1">KANL3/Tex30 alpha/beta hydrolase-like domain-containing protein</fullName>
    </recommendedName>
</protein>
<evidence type="ECO:0000313" key="3">
    <source>
        <dbReference type="Proteomes" id="UP000012046"/>
    </source>
</evidence>
<dbReference type="InterPro" id="IPR046879">
    <property type="entry name" value="KANL3/Tex30_Abhydrolase"/>
</dbReference>